<feature type="domain" description="O-methyltransferase C-terminal" evidence="5">
    <location>
        <begin position="138"/>
        <end position="344"/>
    </location>
</feature>
<dbReference type="GO" id="GO:0046983">
    <property type="term" value="F:protein dimerization activity"/>
    <property type="evidence" value="ECO:0007669"/>
    <property type="project" value="InterPro"/>
</dbReference>
<proteinExistence type="predicted"/>
<dbReference type="InterPro" id="IPR001077">
    <property type="entry name" value="COMT_C"/>
</dbReference>
<dbReference type="GO" id="GO:0008171">
    <property type="term" value="F:O-methyltransferase activity"/>
    <property type="evidence" value="ECO:0007669"/>
    <property type="project" value="InterPro"/>
</dbReference>
<gene>
    <name evidence="7" type="ORF">M0R45_026731</name>
</gene>
<dbReference type="Pfam" id="PF00891">
    <property type="entry name" value="Methyltransf_2"/>
    <property type="match status" value="1"/>
</dbReference>
<keyword evidence="8" id="KW-1185">Reference proteome</keyword>
<feature type="domain" description="O-methyltransferase dimerisation" evidence="6">
    <location>
        <begin position="18"/>
        <end position="112"/>
    </location>
</feature>
<dbReference type="Gene3D" id="3.40.50.150">
    <property type="entry name" value="Vaccinia Virus protein VP39"/>
    <property type="match status" value="1"/>
</dbReference>
<evidence type="ECO:0000259" key="6">
    <source>
        <dbReference type="Pfam" id="PF08100"/>
    </source>
</evidence>
<dbReference type="InterPro" id="IPR016461">
    <property type="entry name" value="COMT-like"/>
</dbReference>
<keyword evidence="1" id="KW-0489">Methyltransferase</keyword>
<evidence type="ECO:0000313" key="8">
    <source>
        <dbReference type="Proteomes" id="UP001457282"/>
    </source>
</evidence>
<dbReference type="EMBL" id="JBEDUW010000005">
    <property type="protein sequence ID" value="KAK9929638.1"/>
    <property type="molecule type" value="Genomic_DNA"/>
</dbReference>
<reference evidence="7 8" key="1">
    <citation type="journal article" date="2023" name="G3 (Bethesda)">
        <title>A chromosome-length genome assembly and annotation of blackberry (Rubus argutus, cv. 'Hillquist').</title>
        <authorList>
            <person name="Bruna T."/>
            <person name="Aryal R."/>
            <person name="Dudchenko O."/>
            <person name="Sargent D.J."/>
            <person name="Mead D."/>
            <person name="Buti M."/>
            <person name="Cavallini A."/>
            <person name="Hytonen T."/>
            <person name="Andres J."/>
            <person name="Pham M."/>
            <person name="Weisz D."/>
            <person name="Mascagni F."/>
            <person name="Usai G."/>
            <person name="Natali L."/>
            <person name="Bassil N."/>
            <person name="Fernandez G.E."/>
            <person name="Lomsadze A."/>
            <person name="Armour M."/>
            <person name="Olukolu B."/>
            <person name="Poorten T."/>
            <person name="Britton C."/>
            <person name="Davik J."/>
            <person name="Ashrafi H."/>
            <person name="Aiden E.L."/>
            <person name="Borodovsky M."/>
            <person name="Worthington M."/>
        </authorList>
    </citation>
    <scope>NUCLEOTIDE SEQUENCE [LARGE SCALE GENOMIC DNA]</scope>
    <source>
        <strain evidence="7">PI 553951</strain>
    </source>
</reference>
<dbReference type="InterPro" id="IPR036388">
    <property type="entry name" value="WH-like_DNA-bd_sf"/>
</dbReference>
<accession>A0AAW1X129</accession>
<evidence type="ECO:0000256" key="3">
    <source>
        <dbReference type="ARBA" id="ARBA00022691"/>
    </source>
</evidence>
<keyword evidence="3" id="KW-0949">S-adenosyl-L-methionine</keyword>
<evidence type="ECO:0000313" key="7">
    <source>
        <dbReference type="EMBL" id="KAK9929638.1"/>
    </source>
</evidence>
<keyword evidence="2" id="KW-0808">Transferase</keyword>
<feature type="active site" description="Proton acceptor" evidence="4">
    <location>
        <position position="267"/>
    </location>
</feature>
<dbReference type="GO" id="GO:0032259">
    <property type="term" value="P:methylation"/>
    <property type="evidence" value="ECO:0007669"/>
    <property type="project" value="UniProtKB-KW"/>
</dbReference>
<dbReference type="Gene3D" id="1.10.10.10">
    <property type="entry name" value="Winged helix-like DNA-binding domain superfamily/Winged helix DNA-binding domain"/>
    <property type="match status" value="1"/>
</dbReference>
<dbReference type="SUPFAM" id="SSF53335">
    <property type="entry name" value="S-adenosyl-L-methionine-dependent methyltransferases"/>
    <property type="match status" value="1"/>
</dbReference>
<name>A0AAW1X129_RUBAR</name>
<dbReference type="InterPro" id="IPR012967">
    <property type="entry name" value="COMT_dimerisation"/>
</dbReference>
<dbReference type="SUPFAM" id="SSF46785">
    <property type="entry name" value="Winged helix' DNA-binding domain"/>
    <property type="match status" value="1"/>
</dbReference>
<dbReference type="PANTHER" id="PTHR11746">
    <property type="entry name" value="O-METHYLTRANSFERASE"/>
    <property type="match status" value="1"/>
</dbReference>
<evidence type="ECO:0000256" key="2">
    <source>
        <dbReference type="ARBA" id="ARBA00022679"/>
    </source>
</evidence>
<protein>
    <submittedName>
        <fullName evidence="7">Uncharacterized protein</fullName>
    </submittedName>
</protein>
<dbReference type="InterPro" id="IPR029063">
    <property type="entry name" value="SAM-dependent_MTases_sf"/>
</dbReference>
<dbReference type="Proteomes" id="UP001457282">
    <property type="component" value="Unassembled WGS sequence"/>
</dbReference>
<evidence type="ECO:0000259" key="5">
    <source>
        <dbReference type="Pfam" id="PF00891"/>
    </source>
</evidence>
<evidence type="ECO:0000256" key="4">
    <source>
        <dbReference type="PIRSR" id="PIRSR005739-1"/>
    </source>
</evidence>
<dbReference type="PIRSF" id="PIRSF005739">
    <property type="entry name" value="O-mtase"/>
    <property type="match status" value="1"/>
</dbReference>
<comment type="caution">
    <text evidence="7">The sequence shown here is derived from an EMBL/GenBank/DDBJ whole genome shotgun (WGS) entry which is preliminary data.</text>
</comment>
<dbReference type="InterPro" id="IPR036390">
    <property type="entry name" value="WH_DNA-bd_sf"/>
</dbReference>
<evidence type="ECO:0000256" key="1">
    <source>
        <dbReference type="ARBA" id="ARBA00022603"/>
    </source>
</evidence>
<sequence length="367" mass="40990">METQGSLENHISALDIGNSLCIQMTLNTAIELDVFNIIAKSGPGSGAHLSSKEIVSQIPTTNPISAAKNLERILNLLSVNSFLSISLRPATANDKTVQEKTYGLTKNALCLVPNEDGVSLAPLIMTGSEMFTIQSLCKLKDSVLEPECSPFYKAHGEPYFEYISKKPEFIQLFEKLMIMRSYLYFDHKVLEAYRGFQELKELMDVGGGDGSSIAKIVSMYPHIHGINFNLPSIIDQAPKYQGVKYVKGDMFKSIPKTQSIMLKEVLHNWDDEHCKKILRNCWDALPKAGKVIVVEYFMIPEELIKNTPETMNSITADIMMMTLTSGGKQRTTAEIDHLAISVGFVETNIFPITHVTCVIEFLKRNIE</sequence>
<dbReference type="PROSITE" id="PS51683">
    <property type="entry name" value="SAM_OMT_II"/>
    <property type="match status" value="1"/>
</dbReference>
<dbReference type="AlphaFoldDB" id="A0AAW1X129"/>
<organism evidence="7 8">
    <name type="scientific">Rubus argutus</name>
    <name type="common">Southern blackberry</name>
    <dbReference type="NCBI Taxonomy" id="59490"/>
    <lineage>
        <taxon>Eukaryota</taxon>
        <taxon>Viridiplantae</taxon>
        <taxon>Streptophyta</taxon>
        <taxon>Embryophyta</taxon>
        <taxon>Tracheophyta</taxon>
        <taxon>Spermatophyta</taxon>
        <taxon>Magnoliopsida</taxon>
        <taxon>eudicotyledons</taxon>
        <taxon>Gunneridae</taxon>
        <taxon>Pentapetalae</taxon>
        <taxon>rosids</taxon>
        <taxon>fabids</taxon>
        <taxon>Rosales</taxon>
        <taxon>Rosaceae</taxon>
        <taxon>Rosoideae</taxon>
        <taxon>Rosoideae incertae sedis</taxon>
        <taxon>Rubus</taxon>
    </lineage>
</organism>
<dbReference type="Pfam" id="PF08100">
    <property type="entry name" value="Dimerisation"/>
    <property type="match status" value="1"/>
</dbReference>